<organism evidence="3 4">
    <name type="scientific">Archangium gephyra</name>
    <dbReference type="NCBI Taxonomy" id="48"/>
    <lineage>
        <taxon>Bacteria</taxon>
        <taxon>Pseudomonadati</taxon>
        <taxon>Myxococcota</taxon>
        <taxon>Myxococcia</taxon>
        <taxon>Myxococcales</taxon>
        <taxon>Cystobacterineae</taxon>
        <taxon>Archangiaceae</taxon>
        <taxon>Archangium</taxon>
    </lineage>
</organism>
<dbReference type="SUPFAM" id="SSF56112">
    <property type="entry name" value="Protein kinase-like (PK-like)"/>
    <property type="match status" value="1"/>
</dbReference>
<dbReference type="EMBL" id="QFQP01000046">
    <property type="protein sequence ID" value="PZR05285.1"/>
    <property type="molecule type" value="Genomic_DNA"/>
</dbReference>
<comment type="similarity">
    <text evidence="1">Belongs to the protein kinase superfamily. ADCK protein kinase family.</text>
</comment>
<dbReference type="Gene3D" id="3.30.200.20">
    <property type="entry name" value="Phosphorylase Kinase, domain 1"/>
    <property type="match status" value="1"/>
</dbReference>
<reference evidence="3 4" key="1">
    <citation type="submission" date="2017-08" db="EMBL/GenBank/DDBJ databases">
        <title>Infants hospitalized years apart are colonized by the same room-sourced microbial strains.</title>
        <authorList>
            <person name="Brooks B."/>
            <person name="Olm M.R."/>
            <person name="Firek B.A."/>
            <person name="Baker R."/>
            <person name="Thomas B.C."/>
            <person name="Morowitz M.J."/>
            <person name="Banfield J.F."/>
        </authorList>
    </citation>
    <scope>NUCLEOTIDE SEQUENCE [LARGE SCALE GENOMIC DNA]</scope>
    <source>
        <strain evidence="3">S2_003_000_R2_14</strain>
    </source>
</reference>
<dbReference type="AlphaFoldDB" id="A0A2W5T1F1"/>
<dbReference type="CDD" id="cd13970">
    <property type="entry name" value="ABC1_ADCK3"/>
    <property type="match status" value="1"/>
</dbReference>
<accession>A0A2W5T1F1</accession>
<dbReference type="PROSITE" id="PS50011">
    <property type="entry name" value="PROTEIN_KINASE_DOM"/>
    <property type="match status" value="1"/>
</dbReference>
<dbReference type="PANTHER" id="PTHR10566">
    <property type="entry name" value="CHAPERONE-ACTIVITY OF BC1 COMPLEX CABC1 -RELATED"/>
    <property type="match status" value="1"/>
</dbReference>
<evidence type="ECO:0000259" key="2">
    <source>
        <dbReference type="PROSITE" id="PS50011"/>
    </source>
</evidence>
<sequence>MSAKLSTDVVSRGVKRLTKNDEPLSIFSASSAEKLVATLGDLKGLAMKMGQQISMDPDLLTPEVRAVIARLQNQAPPMAYAQVREVITAQLGRPPEEAYAEFGEAPLASASLGQVHLAKLHDGTRVAVKVQYPDIANALKADLENASAMVGMVATATRMSHGKQYFAELRESMMDELDYRQEAARAEVFRTAAAKCPDLVVPKSYASHTAEKVLTLELLEGPTLKELINRAAELSNDEKLRVARLITRAVWAPFLISGAIHADPHPGNFILMNDGRVGVLDFGAIKQLSPRWVDVNRRLFASVVKDEPVDQLKLSIECGFQFDDPEGSREFVETIIHIATRPLHGHDFDFAKAGITRDLRNYIARNPLKISTVKPPKESVQFYRAVGGLSQNLENLGARGDYKAMYGEMLELATTRG</sequence>
<dbReference type="Gene3D" id="1.10.510.10">
    <property type="entry name" value="Transferase(Phosphotransferase) domain 1"/>
    <property type="match status" value="1"/>
</dbReference>
<evidence type="ECO:0000313" key="4">
    <source>
        <dbReference type="Proteomes" id="UP000249061"/>
    </source>
</evidence>
<dbReference type="InterPro" id="IPR011009">
    <property type="entry name" value="Kinase-like_dom_sf"/>
</dbReference>
<dbReference type="Pfam" id="PF03109">
    <property type="entry name" value="ABC1"/>
    <property type="match status" value="1"/>
</dbReference>
<dbReference type="InterPro" id="IPR000719">
    <property type="entry name" value="Prot_kinase_dom"/>
</dbReference>
<gene>
    <name evidence="3" type="ORF">DI536_32660</name>
</gene>
<dbReference type="GO" id="GO:0004672">
    <property type="term" value="F:protein kinase activity"/>
    <property type="evidence" value="ECO:0007669"/>
    <property type="project" value="InterPro"/>
</dbReference>
<protein>
    <submittedName>
        <fullName evidence="3">Ubiquinone biosynthesis protein UbiB</fullName>
    </submittedName>
</protein>
<feature type="domain" description="Protein kinase" evidence="2">
    <location>
        <begin position="101"/>
        <end position="417"/>
    </location>
</feature>
<proteinExistence type="inferred from homology"/>
<evidence type="ECO:0000256" key="1">
    <source>
        <dbReference type="ARBA" id="ARBA00009670"/>
    </source>
</evidence>
<dbReference type="PANTHER" id="PTHR10566:SF113">
    <property type="entry name" value="PROTEIN ACTIVITY OF BC1 COMPLEX KINASE 7, CHLOROPLASTIC"/>
    <property type="match status" value="1"/>
</dbReference>
<name>A0A2W5T1F1_9BACT</name>
<evidence type="ECO:0000313" key="3">
    <source>
        <dbReference type="EMBL" id="PZR05285.1"/>
    </source>
</evidence>
<dbReference type="InterPro" id="IPR004147">
    <property type="entry name" value="ABC1_dom"/>
</dbReference>
<dbReference type="InterPro" id="IPR050154">
    <property type="entry name" value="UbiB_kinase"/>
</dbReference>
<comment type="caution">
    <text evidence="3">The sequence shown here is derived from an EMBL/GenBank/DDBJ whole genome shotgun (WGS) entry which is preliminary data.</text>
</comment>
<dbReference type="InterPro" id="IPR034646">
    <property type="entry name" value="ADCK3_dom"/>
</dbReference>
<keyword evidence="3" id="KW-0830">Ubiquinone</keyword>
<dbReference type="GO" id="GO:0005524">
    <property type="term" value="F:ATP binding"/>
    <property type="evidence" value="ECO:0007669"/>
    <property type="project" value="InterPro"/>
</dbReference>
<dbReference type="Proteomes" id="UP000249061">
    <property type="component" value="Unassembled WGS sequence"/>
</dbReference>